<keyword evidence="2" id="KW-0812">Transmembrane</keyword>
<organism evidence="3 4">
    <name type="scientific">Janibacter alittae</name>
    <dbReference type="NCBI Taxonomy" id="3115209"/>
    <lineage>
        <taxon>Bacteria</taxon>
        <taxon>Bacillati</taxon>
        <taxon>Actinomycetota</taxon>
        <taxon>Actinomycetes</taxon>
        <taxon>Micrococcales</taxon>
        <taxon>Intrasporangiaceae</taxon>
        <taxon>Janibacter</taxon>
    </lineage>
</organism>
<feature type="compositionally biased region" description="Basic and acidic residues" evidence="1">
    <location>
        <begin position="13"/>
        <end position="32"/>
    </location>
</feature>
<keyword evidence="2" id="KW-0472">Membrane</keyword>
<evidence type="ECO:0008006" key="5">
    <source>
        <dbReference type="Google" id="ProtNLM"/>
    </source>
</evidence>
<dbReference type="RefSeq" id="WP_338751085.1">
    <property type="nucleotide sequence ID" value="NZ_CP144913.1"/>
</dbReference>
<feature type="transmembrane region" description="Helical" evidence="2">
    <location>
        <begin position="149"/>
        <end position="170"/>
    </location>
</feature>
<sequence length="177" mass="19117">MTRGSGTDDDFEDRPQRPPTRIRDSSPIDAQRRPPGLTRALSVWKAGYLSGVLALVTAALWRDERHDELAAVLGPDVGEADGEQAVRLLIIATFAVLVVLLTLTILLAIRLAHGGLPTRISLTVLALLQVIVTPIAVPILTAWQWEGWVTTGLLVLQAVLGAVGAVLMWLPGSHWKD</sequence>
<protein>
    <recommendedName>
        <fullName evidence="5">Integral membrane protein</fullName>
    </recommendedName>
</protein>
<feature type="transmembrane region" description="Helical" evidence="2">
    <location>
        <begin position="120"/>
        <end position="143"/>
    </location>
</feature>
<reference evidence="3 4" key="1">
    <citation type="submission" date="2024-02" db="EMBL/GenBank/DDBJ databases">
        <title>Janibacter sp. nov., isolated from gut of marine sandworm.</title>
        <authorList>
            <person name="Kim B."/>
            <person name="Jun M.O."/>
            <person name="Shin N.-R."/>
        </authorList>
    </citation>
    <scope>NUCLEOTIDE SEQUENCE [LARGE SCALE GENOMIC DNA]</scope>
    <source>
        <strain evidence="3 4">A1S7</strain>
    </source>
</reference>
<evidence type="ECO:0000313" key="4">
    <source>
        <dbReference type="Proteomes" id="UP001382727"/>
    </source>
</evidence>
<evidence type="ECO:0000313" key="3">
    <source>
        <dbReference type="EMBL" id="WXB77314.1"/>
    </source>
</evidence>
<evidence type="ECO:0000256" key="1">
    <source>
        <dbReference type="SAM" id="MobiDB-lite"/>
    </source>
</evidence>
<name>A0ABZ2MJS1_9MICO</name>
<keyword evidence="2" id="KW-1133">Transmembrane helix</keyword>
<feature type="transmembrane region" description="Helical" evidence="2">
    <location>
        <begin position="85"/>
        <end position="108"/>
    </location>
</feature>
<dbReference type="EMBL" id="CP144913">
    <property type="protein sequence ID" value="WXB77314.1"/>
    <property type="molecule type" value="Genomic_DNA"/>
</dbReference>
<proteinExistence type="predicted"/>
<feature type="transmembrane region" description="Helical" evidence="2">
    <location>
        <begin position="42"/>
        <end position="61"/>
    </location>
</feature>
<dbReference type="Proteomes" id="UP001382727">
    <property type="component" value="Chromosome"/>
</dbReference>
<gene>
    <name evidence="3" type="ORF">V1351_04420</name>
</gene>
<feature type="region of interest" description="Disordered" evidence="1">
    <location>
        <begin position="1"/>
        <end position="34"/>
    </location>
</feature>
<keyword evidence="4" id="KW-1185">Reference proteome</keyword>
<evidence type="ECO:0000256" key="2">
    <source>
        <dbReference type="SAM" id="Phobius"/>
    </source>
</evidence>
<accession>A0ABZ2MJS1</accession>